<evidence type="ECO:0000259" key="10">
    <source>
        <dbReference type="PROSITE" id="PS51105"/>
    </source>
</evidence>
<gene>
    <name evidence="11" type="ORF">ATZ33_13220</name>
    <name evidence="12" type="ORF">RV15_GL003118</name>
</gene>
<keyword evidence="7 8" id="KW-0472">Membrane</keyword>
<feature type="transmembrane region" description="Helical" evidence="9">
    <location>
        <begin position="34"/>
        <end position="56"/>
    </location>
</feature>
<feature type="transmembrane region" description="Helical" evidence="9">
    <location>
        <begin position="97"/>
        <end position="115"/>
    </location>
</feature>
<dbReference type="RefSeq" id="WP_071877065.1">
    <property type="nucleotide sequence ID" value="NZ_JXLC01000006.1"/>
</dbReference>
<keyword evidence="4 8" id="KW-0762">Sugar transport</keyword>
<dbReference type="InterPro" id="IPR004796">
    <property type="entry name" value="PTS_IIC_cello"/>
</dbReference>
<evidence type="ECO:0000256" key="4">
    <source>
        <dbReference type="ARBA" id="ARBA00022597"/>
    </source>
</evidence>
<dbReference type="InterPro" id="IPR004501">
    <property type="entry name" value="PTS_EIIC_3"/>
</dbReference>
<dbReference type="InterPro" id="IPR003352">
    <property type="entry name" value="PTS_EIIC"/>
</dbReference>
<evidence type="ECO:0000256" key="3">
    <source>
        <dbReference type="ARBA" id="ARBA00022475"/>
    </source>
</evidence>
<dbReference type="GO" id="GO:0009401">
    <property type="term" value="P:phosphoenolpyruvate-dependent sugar phosphotransferase system"/>
    <property type="evidence" value="ECO:0007669"/>
    <property type="project" value="InterPro"/>
</dbReference>
<dbReference type="GO" id="GO:0008982">
    <property type="term" value="F:protein-N(PI)-phosphohistidine-sugar phosphotransferase activity"/>
    <property type="evidence" value="ECO:0007669"/>
    <property type="project" value="UniProtKB-UniRule"/>
</dbReference>
<dbReference type="Proteomes" id="UP000183039">
    <property type="component" value="Unassembled WGS sequence"/>
</dbReference>
<name>A0A0S3KDC9_9ENTE</name>
<keyword evidence="3 8" id="KW-1003">Cell membrane</keyword>
<dbReference type="AlphaFoldDB" id="A0A0S3KDC9"/>
<proteinExistence type="predicted"/>
<feature type="transmembrane region" description="Helical" evidence="9">
    <location>
        <begin position="122"/>
        <end position="141"/>
    </location>
</feature>
<feature type="transmembrane region" description="Helical" evidence="9">
    <location>
        <begin position="299"/>
        <end position="317"/>
    </location>
</feature>
<evidence type="ECO:0000256" key="6">
    <source>
        <dbReference type="ARBA" id="ARBA00022989"/>
    </source>
</evidence>
<keyword evidence="6 9" id="KW-1133">Transmembrane helix</keyword>
<organism evidence="12 14">
    <name type="scientific">Enterococcus silesiacus</name>
    <dbReference type="NCBI Taxonomy" id="332949"/>
    <lineage>
        <taxon>Bacteria</taxon>
        <taxon>Bacillati</taxon>
        <taxon>Bacillota</taxon>
        <taxon>Bacilli</taxon>
        <taxon>Lactobacillales</taxon>
        <taxon>Enterococcaceae</taxon>
        <taxon>Enterococcus</taxon>
    </lineage>
</organism>
<evidence type="ECO:0000313" key="12">
    <source>
        <dbReference type="EMBL" id="OJG92325.1"/>
    </source>
</evidence>
<feature type="transmembrane region" description="Helical" evidence="9">
    <location>
        <begin position="379"/>
        <end position="399"/>
    </location>
</feature>
<keyword evidence="5 9" id="KW-0812">Transmembrane</keyword>
<evidence type="ECO:0000256" key="2">
    <source>
        <dbReference type="ARBA" id="ARBA00022448"/>
    </source>
</evidence>
<reference evidence="12 14" key="1">
    <citation type="submission" date="2014-12" db="EMBL/GenBank/DDBJ databases">
        <title>Draft genome sequences of 29 type strains of Enterococci.</title>
        <authorList>
            <person name="Zhong Z."/>
            <person name="Sun Z."/>
            <person name="Liu W."/>
            <person name="Zhang W."/>
            <person name="Zhang H."/>
        </authorList>
    </citation>
    <scope>NUCLEOTIDE SEQUENCE [LARGE SCALE GENOMIC DNA]</scope>
    <source>
        <strain evidence="12 14">DSM 22801</strain>
    </source>
</reference>
<feature type="transmembrane region" description="Helical" evidence="9">
    <location>
        <begin position="189"/>
        <end position="213"/>
    </location>
</feature>
<dbReference type="OrthoDB" id="1641940at2"/>
<evidence type="ECO:0000313" key="11">
    <source>
        <dbReference type="EMBL" id="ALS02310.1"/>
    </source>
</evidence>
<feature type="transmembrane region" description="Helical" evidence="9">
    <location>
        <begin position="262"/>
        <end position="279"/>
    </location>
</feature>
<evidence type="ECO:0000313" key="14">
    <source>
        <dbReference type="Proteomes" id="UP000183039"/>
    </source>
</evidence>
<dbReference type="PANTHER" id="PTHR33989">
    <property type="match status" value="1"/>
</dbReference>
<dbReference type="GO" id="GO:0005886">
    <property type="term" value="C:plasma membrane"/>
    <property type="evidence" value="ECO:0007669"/>
    <property type="project" value="UniProtKB-SubCell"/>
</dbReference>
<feature type="transmembrane region" description="Helical" evidence="9">
    <location>
        <begin position="233"/>
        <end position="255"/>
    </location>
</feature>
<protein>
    <recommendedName>
        <fullName evidence="8">Permease IIC component</fullName>
    </recommendedName>
</protein>
<evidence type="ECO:0000256" key="7">
    <source>
        <dbReference type="ARBA" id="ARBA00023136"/>
    </source>
</evidence>
<evidence type="ECO:0000256" key="9">
    <source>
        <dbReference type="SAM" id="Phobius"/>
    </source>
</evidence>
<feature type="transmembrane region" description="Helical" evidence="9">
    <location>
        <begin position="405"/>
        <end position="423"/>
    </location>
</feature>
<dbReference type="InterPro" id="IPR051088">
    <property type="entry name" value="PTS_Sugar-EIIC/EIIB"/>
</dbReference>
<reference evidence="11 13" key="2">
    <citation type="submission" date="2015-12" db="EMBL/GenBank/DDBJ databases">
        <authorList>
            <person name="Lauer A."/>
            <person name="Humrighouse B."/>
            <person name="Loparev V."/>
            <person name="Shewmaker P.L."/>
            <person name="Whitney A.M."/>
            <person name="McLaughlin R.W."/>
        </authorList>
    </citation>
    <scope>NUCLEOTIDE SEQUENCE [LARGE SCALE GENOMIC DNA]</scope>
    <source>
        <strain evidence="11 13">LMG 23085</strain>
    </source>
</reference>
<dbReference type="EMBL" id="JXLC01000006">
    <property type="protein sequence ID" value="OJG92325.1"/>
    <property type="molecule type" value="Genomic_DNA"/>
</dbReference>
<evidence type="ECO:0000313" key="13">
    <source>
        <dbReference type="Proteomes" id="UP000065511"/>
    </source>
</evidence>
<dbReference type="EMBL" id="CP013614">
    <property type="protein sequence ID" value="ALS02310.1"/>
    <property type="molecule type" value="Genomic_DNA"/>
</dbReference>
<sequence length="438" mass="47871">MNKSASAKGSVVNRLNDILSPFANKIGNQRHLKAVSTGMMFGLPFIVIGSFFLIFANPPINIDQYDPVKAGVFMKFLATWKEFAVANYDVITAPYNLTMGIIGLISVFGIAYSLSNEYKLNASMNGMVSMVTYLLVCTPVKDGTISLAYLGTNGLFVAIILGLLVVEVSRFFEVKNIKISLPDTVPPMVVTFINTLIPLLTNIVLFYGLNLVFLGLIDQSFPDAVMSVLTPAVNIAGSLGGLLLIVTLGNVLWLFGINGSSIIFPIVFTLGVAQTGLNAEQAANGEAMTHLMNLQMFRISVLGGAGNTLGLVILMMFSKVPQYRTIGKLSFVPGICSINEPVIFGLPIVFNPILGIPFLIMPIVSLFLTYFAQKIGLISLGFIVDPSFTPFFAQAYLATMDWRNIVFYIFLVILSIFVYYPFFKVFEKNQTKLVDEAL</sequence>
<comment type="function">
    <text evidence="8">The phosphoenolpyruvate-dependent sugar phosphotransferase system (PTS), a major carbohydrate active -transport system, catalyzes the phosphorylation of incoming sugar substrates concomitant with their translocation across the cell membrane.</text>
</comment>
<dbReference type="KEGG" id="ess:ATZ33_13220"/>
<evidence type="ECO:0000256" key="1">
    <source>
        <dbReference type="ARBA" id="ARBA00004651"/>
    </source>
</evidence>
<dbReference type="Proteomes" id="UP000065511">
    <property type="component" value="Chromosome"/>
</dbReference>
<dbReference type="NCBIfam" id="TIGR00410">
    <property type="entry name" value="lacE"/>
    <property type="match status" value="1"/>
</dbReference>
<dbReference type="PROSITE" id="PS51105">
    <property type="entry name" value="PTS_EIIC_TYPE_3"/>
    <property type="match status" value="1"/>
</dbReference>
<evidence type="ECO:0000256" key="8">
    <source>
        <dbReference type="PIRNR" id="PIRNR006351"/>
    </source>
</evidence>
<dbReference type="Pfam" id="PF02378">
    <property type="entry name" value="PTS_EIIC"/>
    <property type="match status" value="1"/>
</dbReference>
<comment type="subcellular location">
    <subcellularLocation>
        <location evidence="1">Cell membrane</location>
        <topology evidence="1">Multi-pass membrane protein</topology>
    </subcellularLocation>
</comment>
<dbReference type="PANTHER" id="PTHR33989:SF4">
    <property type="entry name" value="PTS SYSTEM N,N'-DIACETYLCHITOBIOSE-SPECIFIC EIIC COMPONENT"/>
    <property type="match status" value="1"/>
</dbReference>
<feature type="transmembrane region" description="Helical" evidence="9">
    <location>
        <begin position="147"/>
        <end position="168"/>
    </location>
</feature>
<feature type="domain" description="PTS EIIC type-3" evidence="10">
    <location>
        <begin position="15"/>
        <end position="422"/>
    </location>
</feature>
<keyword evidence="13" id="KW-1185">Reference proteome</keyword>
<dbReference type="PIRSF" id="PIRSF006351">
    <property type="entry name" value="PTS_EIIC-Cellobiose"/>
    <property type="match status" value="1"/>
</dbReference>
<feature type="transmembrane region" description="Helical" evidence="9">
    <location>
        <begin position="354"/>
        <end position="372"/>
    </location>
</feature>
<accession>A0A0S3KDC9</accession>
<keyword evidence="2 8" id="KW-0813">Transport</keyword>
<evidence type="ECO:0000256" key="5">
    <source>
        <dbReference type="ARBA" id="ARBA00022692"/>
    </source>
</evidence>